<evidence type="ECO:0000313" key="4">
    <source>
        <dbReference type="Proteomes" id="UP000516957"/>
    </source>
</evidence>
<feature type="signal peptide" evidence="2">
    <location>
        <begin position="1"/>
        <end position="18"/>
    </location>
</feature>
<keyword evidence="2" id="KW-0732">Signal</keyword>
<evidence type="ECO:0008006" key="5">
    <source>
        <dbReference type="Google" id="ProtNLM"/>
    </source>
</evidence>
<evidence type="ECO:0000313" key="3">
    <source>
        <dbReference type="EMBL" id="NYD59261.1"/>
    </source>
</evidence>
<proteinExistence type="predicted"/>
<name>A0A7Y9F4I6_9ACTN</name>
<sequence>MHTPLLLPAAVLVVAVLAGCGSDEPAPTQAAAPKSEETTSAEVATSDDAAALTALLEDEYADSQRYPRNHAALMRLVEGSDFSFSGDNVVQNYGTYPDVRGVPALSFCVADPATRAWTYYDSIEDVYTTSVDALACQPKAASQ</sequence>
<accession>A0A7Y9F4I6</accession>
<feature type="chain" id="PRO_5038386629" description="Secreted protein" evidence="2">
    <location>
        <begin position="19"/>
        <end position="143"/>
    </location>
</feature>
<reference evidence="3 4" key="1">
    <citation type="submission" date="2020-07" db="EMBL/GenBank/DDBJ databases">
        <title>Sequencing the genomes of 1000 actinobacteria strains.</title>
        <authorList>
            <person name="Klenk H.-P."/>
        </authorList>
    </citation>
    <scope>NUCLEOTIDE SEQUENCE [LARGE SCALE GENOMIC DNA]</scope>
    <source>
        <strain evidence="3 4">DSM 18965</strain>
    </source>
</reference>
<organism evidence="3 4">
    <name type="scientific">Nocardioides marinisabuli</name>
    <dbReference type="NCBI Taxonomy" id="419476"/>
    <lineage>
        <taxon>Bacteria</taxon>
        <taxon>Bacillati</taxon>
        <taxon>Actinomycetota</taxon>
        <taxon>Actinomycetes</taxon>
        <taxon>Propionibacteriales</taxon>
        <taxon>Nocardioidaceae</taxon>
        <taxon>Nocardioides</taxon>
    </lineage>
</organism>
<comment type="caution">
    <text evidence="3">The sequence shown here is derived from an EMBL/GenBank/DDBJ whole genome shotgun (WGS) entry which is preliminary data.</text>
</comment>
<protein>
    <recommendedName>
        <fullName evidence="5">Secreted protein</fullName>
    </recommendedName>
</protein>
<evidence type="ECO:0000256" key="2">
    <source>
        <dbReference type="SAM" id="SignalP"/>
    </source>
</evidence>
<evidence type="ECO:0000256" key="1">
    <source>
        <dbReference type="SAM" id="MobiDB-lite"/>
    </source>
</evidence>
<keyword evidence="4" id="KW-1185">Reference proteome</keyword>
<dbReference type="AlphaFoldDB" id="A0A7Y9F4I6"/>
<dbReference type="EMBL" id="JACCBE010000001">
    <property type="protein sequence ID" value="NYD59261.1"/>
    <property type="molecule type" value="Genomic_DNA"/>
</dbReference>
<gene>
    <name evidence="3" type="ORF">BKA08_003499</name>
</gene>
<dbReference type="RefSeq" id="WP_179616734.1">
    <property type="nucleotide sequence ID" value="NZ_CP059163.1"/>
</dbReference>
<feature type="region of interest" description="Disordered" evidence="1">
    <location>
        <begin position="24"/>
        <end position="44"/>
    </location>
</feature>
<dbReference type="Proteomes" id="UP000516957">
    <property type="component" value="Unassembled WGS sequence"/>
</dbReference>